<organism evidence="18 19">
    <name type="scientific">Sphaerotilus mobilis</name>
    <dbReference type="NCBI Taxonomy" id="47994"/>
    <lineage>
        <taxon>Bacteria</taxon>
        <taxon>Pseudomonadati</taxon>
        <taxon>Pseudomonadota</taxon>
        <taxon>Betaproteobacteria</taxon>
        <taxon>Burkholderiales</taxon>
        <taxon>Sphaerotilaceae</taxon>
        <taxon>Sphaerotilus</taxon>
    </lineage>
</organism>
<evidence type="ECO:0000256" key="7">
    <source>
        <dbReference type="ARBA" id="ARBA00022729"/>
    </source>
</evidence>
<keyword evidence="9" id="KW-0406">Ion transport</keyword>
<dbReference type="InterPro" id="IPR036942">
    <property type="entry name" value="Beta-barrel_TonB_sf"/>
</dbReference>
<name>A0A4Q7LRN4_9BURK</name>
<evidence type="ECO:0000313" key="19">
    <source>
        <dbReference type="Proteomes" id="UP000293433"/>
    </source>
</evidence>
<dbReference type="AlphaFoldDB" id="A0A4Q7LRN4"/>
<accession>A0A4Q7LRN4</accession>
<dbReference type="Gene3D" id="2.40.170.20">
    <property type="entry name" value="TonB-dependent receptor, beta-barrel domain"/>
    <property type="match status" value="1"/>
</dbReference>
<evidence type="ECO:0000256" key="15">
    <source>
        <dbReference type="RuleBase" id="RU003357"/>
    </source>
</evidence>
<evidence type="ECO:0000256" key="8">
    <source>
        <dbReference type="ARBA" id="ARBA00023004"/>
    </source>
</evidence>
<sequence>MSALLASSFVLPTTPPRLSVLAVRAALGLLAASNLGLAGAQEADRLEPVVITGSTREQKLVDTPYAINAVGSEALRAAGPMVNLSEALQSVPGLVVANRNNYAQDLQISSRGFGARAGFGVRGMRLYADGIPATMPDGQGQVAHFDLAGADRVEVLRGPFSSIYGSSSGGVIAVFSKPVREPNMEVAADAGSAGLRQLRASVATPFGDGFDLSANVSDFQIDGFRPQSDADRQLATVRLGWKNATDKVVATFSHQRQRASDPLGLDAAQFNTDPDSTTANAILYNTRKTIEQDQLGTSWQHRFDDAGALAGSQLSAYAGQRAVVQFLAITPGTQANPRHGGGVIDFDRSYSGIDGRLDWRWDQVDLITGINLEQQSDDRRGFENFTGTAPNQVVGVLSNPRRNEVNKAQSREAYAQSAWDLSNDWQLSGGLRGGKVTMSVDDAYLSNGDDSGERSFSYVNPVIGLRWKTSDTMTLHASAGRGYETPTLGELAYPPNNTLNGFNTTLQAQSSRQLELGAKWRAGPLALDATVFAIRTANEIGVSFNQGGRSSFQNVGRTERSGAELSGAWRITPALRSMLAVSVLDATYLDNFVTCTAIPCNATTGTDVVPAGNRIAGTQQQSIYAELAWKAPWASDAETALEWRAAGNTAANDLNTAYAAGYGIANVRYRQRFALDANGAVELLARVDNLGDRRYAGSVIVNDLNGRYYEPAPGRSALVSLRYQRKF</sequence>
<dbReference type="EMBL" id="SGWV01000008">
    <property type="protein sequence ID" value="RZS56807.1"/>
    <property type="molecule type" value="Genomic_DNA"/>
</dbReference>
<evidence type="ECO:0000256" key="1">
    <source>
        <dbReference type="ARBA" id="ARBA00004571"/>
    </source>
</evidence>
<proteinExistence type="inferred from homology"/>
<evidence type="ECO:0000256" key="14">
    <source>
        <dbReference type="PROSITE-ProRule" id="PRU01360"/>
    </source>
</evidence>
<reference evidence="18 19" key="1">
    <citation type="submission" date="2019-02" db="EMBL/GenBank/DDBJ databases">
        <title>Genomic Encyclopedia of Type Strains, Phase IV (KMG-IV): sequencing the most valuable type-strain genomes for metagenomic binning, comparative biology and taxonomic classification.</title>
        <authorList>
            <person name="Goeker M."/>
        </authorList>
    </citation>
    <scope>NUCLEOTIDE SEQUENCE [LARGE SCALE GENOMIC DNA]</scope>
    <source>
        <strain evidence="18 19">DSM 10617</strain>
    </source>
</reference>
<comment type="similarity">
    <text evidence="2 14 15">Belongs to the TonB-dependent receptor family.</text>
</comment>
<feature type="domain" description="TonB-dependent receptor-like beta-barrel" evidence="16">
    <location>
        <begin position="248"/>
        <end position="690"/>
    </location>
</feature>
<dbReference type="GO" id="GO:0009279">
    <property type="term" value="C:cell outer membrane"/>
    <property type="evidence" value="ECO:0007669"/>
    <property type="project" value="UniProtKB-SubCell"/>
</dbReference>
<keyword evidence="11 14" id="KW-0472">Membrane</keyword>
<dbReference type="Proteomes" id="UP000293433">
    <property type="component" value="Unassembled WGS sequence"/>
</dbReference>
<protein>
    <submittedName>
        <fullName evidence="18">Iron complex outermembrane receptor protein</fullName>
    </submittedName>
</protein>
<dbReference type="SUPFAM" id="SSF56935">
    <property type="entry name" value="Porins"/>
    <property type="match status" value="1"/>
</dbReference>
<keyword evidence="10 15" id="KW-0798">TonB box</keyword>
<evidence type="ECO:0000256" key="6">
    <source>
        <dbReference type="ARBA" id="ARBA00022692"/>
    </source>
</evidence>
<evidence type="ECO:0000259" key="17">
    <source>
        <dbReference type="Pfam" id="PF07715"/>
    </source>
</evidence>
<keyword evidence="12 18" id="KW-0675">Receptor</keyword>
<dbReference type="Gene3D" id="2.170.130.10">
    <property type="entry name" value="TonB-dependent receptor, plug domain"/>
    <property type="match status" value="1"/>
</dbReference>
<dbReference type="GO" id="GO:0015344">
    <property type="term" value="F:siderophore uptake transmembrane transporter activity"/>
    <property type="evidence" value="ECO:0007669"/>
    <property type="project" value="TreeGrafter"/>
</dbReference>
<dbReference type="PANTHER" id="PTHR32552">
    <property type="entry name" value="FERRICHROME IRON RECEPTOR-RELATED"/>
    <property type="match status" value="1"/>
</dbReference>
<evidence type="ECO:0000256" key="4">
    <source>
        <dbReference type="ARBA" id="ARBA00022452"/>
    </source>
</evidence>
<evidence type="ECO:0000259" key="16">
    <source>
        <dbReference type="Pfam" id="PF00593"/>
    </source>
</evidence>
<dbReference type="InterPro" id="IPR000531">
    <property type="entry name" value="Beta-barrel_TonB"/>
</dbReference>
<evidence type="ECO:0000256" key="12">
    <source>
        <dbReference type="ARBA" id="ARBA00023170"/>
    </source>
</evidence>
<keyword evidence="13 14" id="KW-0998">Cell outer membrane</keyword>
<evidence type="ECO:0000313" key="18">
    <source>
        <dbReference type="EMBL" id="RZS56807.1"/>
    </source>
</evidence>
<dbReference type="InterPro" id="IPR039426">
    <property type="entry name" value="TonB-dep_rcpt-like"/>
</dbReference>
<comment type="caution">
    <text evidence="18">The sequence shown here is derived from an EMBL/GenBank/DDBJ whole genome shotgun (WGS) entry which is preliminary data.</text>
</comment>
<gene>
    <name evidence="18" type="ORF">EV685_1362</name>
</gene>
<evidence type="ECO:0000256" key="13">
    <source>
        <dbReference type="ARBA" id="ARBA00023237"/>
    </source>
</evidence>
<keyword evidence="19" id="KW-1185">Reference proteome</keyword>
<comment type="subcellular location">
    <subcellularLocation>
        <location evidence="1 14">Cell outer membrane</location>
        <topology evidence="1 14">Multi-pass membrane protein</topology>
    </subcellularLocation>
</comment>
<feature type="domain" description="TonB-dependent receptor plug" evidence="17">
    <location>
        <begin position="60"/>
        <end position="170"/>
    </location>
</feature>
<keyword evidence="4 14" id="KW-1134">Transmembrane beta strand</keyword>
<evidence type="ECO:0000256" key="10">
    <source>
        <dbReference type="ARBA" id="ARBA00023077"/>
    </source>
</evidence>
<keyword evidence="6 14" id="KW-0812">Transmembrane</keyword>
<keyword evidence="5" id="KW-0410">Iron transport</keyword>
<evidence type="ECO:0000256" key="9">
    <source>
        <dbReference type="ARBA" id="ARBA00023065"/>
    </source>
</evidence>
<keyword evidence="3 14" id="KW-0813">Transport</keyword>
<keyword evidence="7" id="KW-0732">Signal</keyword>
<evidence type="ECO:0000256" key="2">
    <source>
        <dbReference type="ARBA" id="ARBA00009810"/>
    </source>
</evidence>
<dbReference type="OrthoDB" id="9760620at2"/>
<dbReference type="InterPro" id="IPR037066">
    <property type="entry name" value="Plug_dom_sf"/>
</dbReference>
<dbReference type="PROSITE" id="PS52016">
    <property type="entry name" value="TONB_DEPENDENT_REC_3"/>
    <property type="match status" value="1"/>
</dbReference>
<evidence type="ECO:0000256" key="11">
    <source>
        <dbReference type="ARBA" id="ARBA00023136"/>
    </source>
</evidence>
<keyword evidence="8" id="KW-0408">Iron</keyword>
<evidence type="ECO:0000256" key="3">
    <source>
        <dbReference type="ARBA" id="ARBA00022448"/>
    </source>
</evidence>
<dbReference type="Pfam" id="PF00593">
    <property type="entry name" value="TonB_dep_Rec_b-barrel"/>
    <property type="match status" value="1"/>
</dbReference>
<dbReference type="PANTHER" id="PTHR32552:SF68">
    <property type="entry name" value="FERRICHROME OUTER MEMBRANE TRANSPORTER_PHAGE RECEPTOR"/>
    <property type="match status" value="1"/>
</dbReference>
<evidence type="ECO:0000256" key="5">
    <source>
        <dbReference type="ARBA" id="ARBA00022496"/>
    </source>
</evidence>
<dbReference type="Pfam" id="PF07715">
    <property type="entry name" value="Plug"/>
    <property type="match status" value="1"/>
</dbReference>
<dbReference type="InterPro" id="IPR012910">
    <property type="entry name" value="Plug_dom"/>
</dbReference>